<dbReference type="AlphaFoldDB" id="A0A084B2P8"/>
<dbReference type="HOGENOM" id="CLU_963701_0_0_1"/>
<keyword evidence="1" id="KW-0862">Zinc</keyword>
<keyword evidence="1" id="KW-0863">Zinc-finger</keyword>
<evidence type="ECO:0000256" key="2">
    <source>
        <dbReference type="SAM" id="MobiDB-lite"/>
    </source>
</evidence>
<dbReference type="Gene3D" id="3.30.40.10">
    <property type="entry name" value="Zinc/RING finger domain, C3HC4 (zinc finger)"/>
    <property type="match status" value="1"/>
</dbReference>
<gene>
    <name evidence="4" type="ORF">S7711_11591</name>
</gene>
<name>A0A084B2P8_STACB</name>
<dbReference type="PROSITE" id="PS50089">
    <property type="entry name" value="ZF_RING_2"/>
    <property type="match status" value="1"/>
</dbReference>
<evidence type="ECO:0000256" key="1">
    <source>
        <dbReference type="PROSITE-ProRule" id="PRU00175"/>
    </source>
</evidence>
<keyword evidence="1" id="KW-0479">Metal-binding</keyword>
<evidence type="ECO:0000313" key="4">
    <source>
        <dbReference type="EMBL" id="KEY71827.1"/>
    </source>
</evidence>
<accession>A0A084B2P8</accession>
<feature type="domain" description="RING-type" evidence="3">
    <location>
        <begin position="231"/>
        <end position="273"/>
    </location>
</feature>
<dbReference type="GO" id="GO:0008270">
    <property type="term" value="F:zinc ion binding"/>
    <property type="evidence" value="ECO:0007669"/>
    <property type="project" value="UniProtKB-KW"/>
</dbReference>
<feature type="compositionally biased region" description="Polar residues" evidence="2">
    <location>
        <begin position="119"/>
        <end position="137"/>
    </location>
</feature>
<proteinExistence type="predicted"/>
<dbReference type="EMBL" id="KL648157">
    <property type="protein sequence ID" value="KEY71827.1"/>
    <property type="molecule type" value="Genomic_DNA"/>
</dbReference>
<dbReference type="SUPFAM" id="SSF57850">
    <property type="entry name" value="RING/U-box"/>
    <property type="match status" value="1"/>
</dbReference>
<evidence type="ECO:0000313" key="5">
    <source>
        <dbReference type="Proteomes" id="UP000028045"/>
    </source>
</evidence>
<dbReference type="InterPro" id="IPR013083">
    <property type="entry name" value="Znf_RING/FYVE/PHD"/>
</dbReference>
<dbReference type="InterPro" id="IPR001841">
    <property type="entry name" value="Znf_RING"/>
</dbReference>
<evidence type="ECO:0000259" key="3">
    <source>
        <dbReference type="PROSITE" id="PS50089"/>
    </source>
</evidence>
<sequence>MLATTSQFLSFNENPSQCSALTREGRHCQRRISIKDQARRDPLTLALEDDPDDRTKVTELVHLFFCKGFHRPGGKFPIHESIHQAAVRLLLEQKNANSSIRILSLSTARTLSIEEVTASFSPPESSEPQIRQVSEVTPATEHRQRTSSIGTRRSARLQARDLTKSSQELTGTEVVQATLQPERATGSMNTYTFPRRSQRLREGRPGQMFSESSGGVVDAKRDRPVQIDEMCPICTDSFNNPASVARCGNCTADCHAACLIKWWRNTPTCIQCRTAVSVADRTRLESVQA</sequence>
<reference evidence="4 5" key="1">
    <citation type="journal article" date="2014" name="BMC Genomics">
        <title>Comparative genome sequencing reveals chemotype-specific gene clusters in the toxigenic black mold Stachybotrys.</title>
        <authorList>
            <person name="Semeiks J."/>
            <person name="Borek D."/>
            <person name="Otwinowski Z."/>
            <person name="Grishin N.V."/>
        </authorList>
    </citation>
    <scope>NUCLEOTIDE SEQUENCE [LARGE SCALE GENOMIC DNA]</scope>
    <source>
        <strain evidence="5">CBS 109288 / IBT 7711</strain>
    </source>
</reference>
<feature type="region of interest" description="Disordered" evidence="2">
    <location>
        <begin position="119"/>
        <end position="158"/>
    </location>
</feature>
<protein>
    <recommendedName>
        <fullName evidence="3">RING-type domain-containing protein</fullName>
    </recommendedName>
</protein>
<feature type="region of interest" description="Disordered" evidence="2">
    <location>
        <begin position="200"/>
        <end position="219"/>
    </location>
</feature>
<dbReference type="Proteomes" id="UP000028045">
    <property type="component" value="Unassembled WGS sequence"/>
</dbReference>
<organism evidence="4 5">
    <name type="scientific">Stachybotrys chartarum (strain CBS 109288 / IBT 7711)</name>
    <name type="common">Toxic black mold</name>
    <name type="synonym">Stilbospora chartarum</name>
    <dbReference type="NCBI Taxonomy" id="1280523"/>
    <lineage>
        <taxon>Eukaryota</taxon>
        <taxon>Fungi</taxon>
        <taxon>Dikarya</taxon>
        <taxon>Ascomycota</taxon>
        <taxon>Pezizomycotina</taxon>
        <taxon>Sordariomycetes</taxon>
        <taxon>Hypocreomycetidae</taxon>
        <taxon>Hypocreales</taxon>
        <taxon>Stachybotryaceae</taxon>
        <taxon>Stachybotrys</taxon>
    </lineage>
</organism>
<keyword evidence="5" id="KW-1185">Reference proteome</keyword>